<evidence type="ECO:0000313" key="14">
    <source>
        <dbReference type="EMBL" id="TET47454.1"/>
    </source>
</evidence>
<dbReference type="UniPathway" id="UPA00074">
    <property type="reaction ID" value="UER00132"/>
</dbReference>
<dbReference type="FunFam" id="1.20.200.10:FF:000008">
    <property type="entry name" value="Adenylosuccinate lyase"/>
    <property type="match status" value="1"/>
</dbReference>
<dbReference type="PRINTS" id="PR00145">
    <property type="entry name" value="ARGSUCLYASE"/>
</dbReference>
<dbReference type="PANTHER" id="PTHR43172">
    <property type="entry name" value="ADENYLOSUCCINATE LYASE"/>
    <property type="match status" value="1"/>
</dbReference>
<dbReference type="Gene3D" id="1.10.40.30">
    <property type="entry name" value="Fumarase/aspartase (C-terminal domain)"/>
    <property type="match status" value="1"/>
</dbReference>
<proteinExistence type="inferred from homology"/>
<evidence type="ECO:0000313" key="15">
    <source>
        <dbReference type="Proteomes" id="UP000315525"/>
    </source>
</evidence>
<organism evidence="14 15">
    <name type="scientific">candidate division TA06 bacterium</name>
    <dbReference type="NCBI Taxonomy" id="2250710"/>
    <lineage>
        <taxon>Bacteria</taxon>
        <taxon>Bacteria division TA06</taxon>
    </lineage>
</organism>
<evidence type="ECO:0000256" key="6">
    <source>
        <dbReference type="ARBA" id="ARBA00022755"/>
    </source>
</evidence>
<dbReference type="Gene3D" id="1.10.275.10">
    <property type="entry name" value="Fumarase/aspartase (N-terminal domain)"/>
    <property type="match status" value="1"/>
</dbReference>
<dbReference type="GO" id="GO:0044208">
    <property type="term" value="P:'de novo' AMP biosynthetic process"/>
    <property type="evidence" value="ECO:0007669"/>
    <property type="project" value="UniProtKB-UniPathway"/>
</dbReference>
<evidence type="ECO:0000256" key="3">
    <source>
        <dbReference type="ARBA" id="ARBA00008273"/>
    </source>
</evidence>
<evidence type="ECO:0000256" key="5">
    <source>
        <dbReference type="ARBA" id="ARBA00017058"/>
    </source>
</evidence>
<dbReference type="PRINTS" id="PR00149">
    <property type="entry name" value="FUMRATELYASE"/>
</dbReference>
<dbReference type="SUPFAM" id="SSF48557">
    <property type="entry name" value="L-aspartase-like"/>
    <property type="match status" value="1"/>
</dbReference>
<evidence type="ECO:0000256" key="12">
    <source>
        <dbReference type="RuleBase" id="RU361172"/>
    </source>
</evidence>
<dbReference type="EC" id="4.3.2.2" evidence="4 11"/>
<reference evidence="14 15" key="1">
    <citation type="submission" date="2019-03" db="EMBL/GenBank/DDBJ databases">
        <title>Metabolic potential of uncultured bacteria and archaea associated with petroleum seepage in deep-sea sediments.</title>
        <authorList>
            <person name="Dong X."/>
            <person name="Hubert C."/>
        </authorList>
    </citation>
    <scope>NUCLEOTIDE SEQUENCE [LARGE SCALE GENOMIC DNA]</scope>
    <source>
        <strain evidence="14">E44_bin18</strain>
    </source>
</reference>
<keyword evidence="7 12" id="KW-0456">Lyase</keyword>
<dbReference type="Gene3D" id="1.20.200.10">
    <property type="entry name" value="Fumarase/aspartase (Central domain)"/>
    <property type="match status" value="1"/>
</dbReference>
<dbReference type="PANTHER" id="PTHR43172:SF1">
    <property type="entry name" value="ADENYLOSUCCINATE LYASE"/>
    <property type="match status" value="1"/>
</dbReference>
<name>A0A523UY52_UNCT6</name>
<dbReference type="CDD" id="cd01360">
    <property type="entry name" value="Adenylsuccinate_lyase_1"/>
    <property type="match status" value="1"/>
</dbReference>
<comment type="catalytic activity">
    <reaction evidence="10">
        <text>N(6)-(1,2-dicarboxyethyl)-AMP = fumarate + AMP</text>
        <dbReference type="Rhea" id="RHEA:16853"/>
        <dbReference type="ChEBI" id="CHEBI:29806"/>
        <dbReference type="ChEBI" id="CHEBI:57567"/>
        <dbReference type="ChEBI" id="CHEBI:456215"/>
        <dbReference type="EC" id="4.3.2.2"/>
    </reaction>
    <physiologicalReaction direction="left-to-right" evidence="10">
        <dbReference type="Rhea" id="RHEA:16854"/>
    </physiologicalReaction>
</comment>
<evidence type="ECO:0000256" key="11">
    <source>
        <dbReference type="NCBIfam" id="TIGR00928"/>
    </source>
</evidence>
<dbReference type="FunFam" id="1.10.40.30:FF:000007">
    <property type="entry name" value="Adenylosuccinate lyase"/>
    <property type="match status" value="1"/>
</dbReference>
<dbReference type="EMBL" id="SOJN01000020">
    <property type="protein sequence ID" value="TET47454.1"/>
    <property type="molecule type" value="Genomic_DNA"/>
</dbReference>
<dbReference type="GO" id="GO:0070626">
    <property type="term" value="F:(S)-2-(5-amino-1-(5-phospho-D-ribosyl)imidazole-4-carboxamido) succinate lyase (fumarate-forming) activity"/>
    <property type="evidence" value="ECO:0007669"/>
    <property type="project" value="TreeGrafter"/>
</dbReference>
<evidence type="ECO:0000256" key="9">
    <source>
        <dbReference type="ARBA" id="ARBA00030717"/>
    </source>
</evidence>
<evidence type="ECO:0000256" key="2">
    <source>
        <dbReference type="ARBA" id="ARBA00004734"/>
    </source>
</evidence>
<keyword evidence="6 12" id="KW-0658">Purine biosynthesis</keyword>
<comment type="caution">
    <text evidence="14">The sequence shown here is derived from an EMBL/GenBank/DDBJ whole genome shotgun (WGS) entry which is preliminary data.</text>
</comment>
<comment type="pathway">
    <text evidence="2 12">Purine metabolism; AMP biosynthesis via de novo pathway; AMP from IMP: step 2/2.</text>
</comment>
<dbReference type="Pfam" id="PF10397">
    <property type="entry name" value="ADSL_C"/>
    <property type="match status" value="1"/>
</dbReference>
<dbReference type="UniPathway" id="UPA00075">
    <property type="reaction ID" value="UER00336"/>
</dbReference>
<dbReference type="InterPro" id="IPR004769">
    <property type="entry name" value="Pur_lyase"/>
</dbReference>
<comment type="catalytic activity">
    <reaction evidence="8">
        <text>(2S)-2-[5-amino-1-(5-phospho-beta-D-ribosyl)imidazole-4-carboxamido]succinate = 5-amino-1-(5-phospho-beta-D-ribosyl)imidazole-4-carboxamide + fumarate</text>
        <dbReference type="Rhea" id="RHEA:23920"/>
        <dbReference type="ChEBI" id="CHEBI:29806"/>
        <dbReference type="ChEBI" id="CHEBI:58443"/>
        <dbReference type="ChEBI" id="CHEBI:58475"/>
        <dbReference type="EC" id="4.3.2.2"/>
    </reaction>
    <physiologicalReaction direction="left-to-right" evidence="8">
        <dbReference type="Rhea" id="RHEA:23921"/>
    </physiologicalReaction>
</comment>
<evidence type="ECO:0000256" key="10">
    <source>
        <dbReference type="ARBA" id="ARBA00049115"/>
    </source>
</evidence>
<protein>
    <recommendedName>
        <fullName evidence="5 11">Adenylosuccinate lyase</fullName>
        <shortName evidence="12">ASL</shortName>
        <ecNumber evidence="4 11">4.3.2.2</ecNumber>
    </recommendedName>
    <alternativeName>
        <fullName evidence="9 12">Adenylosuccinase</fullName>
    </alternativeName>
</protein>
<dbReference type="AlphaFoldDB" id="A0A523UY52"/>
<feature type="domain" description="Adenylosuccinate lyase C-terminal" evidence="13">
    <location>
        <begin position="349"/>
        <end position="429"/>
    </location>
</feature>
<dbReference type="InterPro" id="IPR020557">
    <property type="entry name" value="Fumarate_lyase_CS"/>
</dbReference>
<dbReference type="Pfam" id="PF00206">
    <property type="entry name" value="Lyase_1"/>
    <property type="match status" value="1"/>
</dbReference>
<evidence type="ECO:0000256" key="1">
    <source>
        <dbReference type="ARBA" id="ARBA00004706"/>
    </source>
</evidence>
<dbReference type="GO" id="GO:0004018">
    <property type="term" value="F:N6-(1,2-dicarboxyethyl)AMP AMP-lyase (fumarate-forming) activity"/>
    <property type="evidence" value="ECO:0007669"/>
    <property type="project" value="UniProtKB-UniRule"/>
</dbReference>
<comment type="pathway">
    <text evidence="1 12">Purine metabolism; IMP biosynthesis via de novo pathway; 5-amino-1-(5-phospho-D-ribosyl)imidazole-4-carboxamide from 5-amino-1-(5-phospho-D-ribosyl)imidazole-4-carboxylate: step 2/2.</text>
</comment>
<dbReference type="InterPro" id="IPR022761">
    <property type="entry name" value="Fumarate_lyase_N"/>
</dbReference>
<dbReference type="GO" id="GO:0006189">
    <property type="term" value="P:'de novo' IMP biosynthetic process"/>
    <property type="evidence" value="ECO:0007669"/>
    <property type="project" value="UniProtKB-UniPathway"/>
</dbReference>
<dbReference type="Proteomes" id="UP000315525">
    <property type="component" value="Unassembled WGS sequence"/>
</dbReference>
<dbReference type="InterPro" id="IPR008948">
    <property type="entry name" value="L-Aspartase-like"/>
</dbReference>
<dbReference type="NCBIfam" id="TIGR00928">
    <property type="entry name" value="purB"/>
    <property type="match status" value="1"/>
</dbReference>
<sequence>MISRYTFPRMGQVWSLTKKFDTWLEIEILACEAQAELGLIPKESAKRIRSQASYDLEEISTIEKKVRHDVVAFLTSLANHIGPDARYVHLGMTSSDVLDTTLAILMREAGQIIIEDLDALVSSLKTKALEYKWTPILGRTHGIQAEPTSLGLKFLSWYVEVVRNRERMETAVDEISFGKISGAVGNYGNISPDVEKYVCEKLELQPEPVSTQIVQRDRHAYYLNVLAITAASIERFATEVRSLQRSEIGELEEPFRSGQKGSSAMPHKRNPIVCERMCGLARLVRTNALASLENIALWGERDISHSSSERVIIPDSTIMVDYMLRKFKDVVDNIAVHKEKMLENISMSKGLVFSERVLLELVKKGLSREEAYEIVQRNATVALESGKNLRDVLLEDKELRDKLTTDELDACFDMEEHLKNVDRIFERAGVE</sequence>
<evidence type="ECO:0000256" key="4">
    <source>
        <dbReference type="ARBA" id="ARBA00012339"/>
    </source>
</evidence>
<dbReference type="PROSITE" id="PS00163">
    <property type="entry name" value="FUMARATE_LYASES"/>
    <property type="match status" value="1"/>
</dbReference>
<dbReference type="InterPro" id="IPR000362">
    <property type="entry name" value="Fumarate_lyase_fam"/>
</dbReference>
<evidence type="ECO:0000256" key="7">
    <source>
        <dbReference type="ARBA" id="ARBA00023239"/>
    </source>
</evidence>
<accession>A0A523UY52</accession>
<dbReference type="InterPro" id="IPR019468">
    <property type="entry name" value="AdenyloSucc_lyase_C"/>
</dbReference>
<comment type="similarity">
    <text evidence="3 12">Belongs to the lyase 1 family. Adenylosuccinate lyase subfamily.</text>
</comment>
<dbReference type="GO" id="GO:0005829">
    <property type="term" value="C:cytosol"/>
    <property type="evidence" value="ECO:0007669"/>
    <property type="project" value="TreeGrafter"/>
</dbReference>
<dbReference type="InterPro" id="IPR024083">
    <property type="entry name" value="Fumarase/histidase_N"/>
</dbReference>
<dbReference type="SMART" id="SM00998">
    <property type="entry name" value="ADSL_C"/>
    <property type="match status" value="1"/>
</dbReference>
<gene>
    <name evidence="14" type="ORF">E3J62_01385</name>
</gene>
<evidence type="ECO:0000256" key="8">
    <source>
        <dbReference type="ARBA" id="ARBA00024477"/>
    </source>
</evidence>
<evidence type="ECO:0000259" key="13">
    <source>
        <dbReference type="SMART" id="SM00998"/>
    </source>
</evidence>